<reference evidence="2 3" key="1">
    <citation type="journal article" date="2019" name="Sci. Rep.">
        <title>Orb-weaving spider Araneus ventricosus genome elucidates the spidroin gene catalogue.</title>
        <authorList>
            <person name="Kono N."/>
            <person name="Nakamura H."/>
            <person name="Ohtoshi R."/>
            <person name="Moran D.A.P."/>
            <person name="Shinohara A."/>
            <person name="Yoshida Y."/>
            <person name="Fujiwara M."/>
            <person name="Mori M."/>
            <person name="Tomita M."/>
            <person name="Arakawa K."/>
        </authorList>
    </citation>
    <scope>NUCLEOTIDE SEQUENCE [LARGE SCALE GENOMIC DNA]</scope>
</reference>
<evidence type="ECO:0000259" key="1">
    <source>
        <dbReference type="Pfam" id="PF13621"/>
    </source>
</evidence>
<sequence>MDGMWETIQEFVVDYCEYLPESIPELSKSPTSSEFLSDYVLTNLPFVVRCAYLDRFPAVDLWQDRRYLRTMMDKKMVTVAVTPDGRADSIVDNRFMIPEERTMLFDKFLDEFHMPDLCQVYYLQKQNNNLIEEFSPLVRDVVSHVPWATEAFGSLMQQTFGWEIIDLLLQYTKIIMRIFTIQSLVRRGSFFILQFLWVGCHIVVAKRPPVGVVRKFGEGVPAWVSSSSSDCSSKLRGPSQNSPSVASKWDVNITKLNFKIDTGAGVTMIFHMTFQSNWGNKKLQASNKEIFGPDENKLKVLEQFEAI</sequence>
<dbReference type="Pfam" id="PF13621">
    <property type="entry name" value="Cupin_8"/>
    <property type="match status" value="1"/>
</dbReference>
<dbReference type="EMBL" id="BGPR01000082">
    <property type="protein sequence ID" value="GBL91835.1"/>
    <property type="molecule type" value="Genomic_DNA"/>
</dbReference>
<protein>
    <submittedName>
        <fullName evidence="2">JmjC domain-containing protein 7</fullName>
    </submittedName>
</protein>
<keyword evidence="3" id="KW-1185">Reference proteome</keyword>
<evidence type="ECO:0000313" key="2">
    <source>
        <dbReference type="EMBL" id="GBL91835.1"/>
    </source>
</evidence>
<dbReference type="Gene3D" id="2.60.120.10">
    <property type="entry name" value="Jelly Rolls"/>
    <property type="match status" value="1"/>
</dbReference>
<gene>
    <name evidence="2" type="primary">JMJD7_0</name>
    <name evidence="2" type="ORF">AVEN_172759_1</name>
</gene>
<dbReference type="InterPro" id="IPR014710">
    <property type="entry name" value="RmlC-like_jellyroll"/>
</dbReference>
<dbReference type="OrthoDB" id="415358at2759"/>
<dbReference type="Proteomes" id="UP000499080">
    <property type="component" value="Unassembled WGS sequence"/>
</dbReference>
<proteinExistence type="predicted"/>
<dbReference type="SUPFAM" id="SSF51197">
    <property type="entry name" value="Clavaminate synthase-like"/>
    <property type="match status" value="1"/>
</dbReference>
<evidence type="ECO:0000313" key="3">
    <source>
        <dbReference type="Proteomes" id="UP000499080"/>
    </source>
</evidence>
<organism evidence="2 3">
    <name type="scientific">Araneus ventricosus</name>
    <name type="common">Orbweaver spider</name>
    <name type="synonym">Epeira ventricosa</name>
    <dbReference type="NCBI Taxonomy" id="182803"/>
    <lineage>
        <taxon>Eukaryota</taxon>
        <taxon>Metazoa</taxon>
        <taxon>Ecdysozoa</taxon>
        <taxon>Arthropoda</taxon>
        <taxon>Chelicerata</taxon>
        <taxon>Arachnida</taxon>
        <taxon>Araneae</taxon>
        <taxon>Araneomorphae</taxon>
        <taxon>Entelegynae</taxon>
        <taxon>Araneoidea</taxon>
        <taxon>Araneidae</taxon>
        <taxon>Araneus</taxon>
    </lineage>
</organism>
<dbReference type="InterPro" id="IPR041667">
    <property type="entry name" value="Cupin_8"/>
</dbReference>
<name>A0A4Y2BKD9_ARAVE</name>
<comment type="caution">
    <text evidence="2">The sequence shown here is derived from an EMBL/GenBank/DDBJ whole genome shotgun (WGS) entry which is preliminary data.</text>
</comment>
<feature type="domain" description="Cupin-like" evidence="1">
    <location>
        <begin position="33"/>
        <end position="159"/>
    </location>
</feature>
<accession>A0A4Y2BKD9</accession>
<dbReference type="AlphaFoldDB" id="A0A4Y2BKD9"/>